<evidence type="ECO:0000259" key="1">
    <source>
        <dbReference type="Pfam" id="PF13391"/>
    </source>
</evidence>
<gene>
    <name evidence="2" type="ORF">MSIMFB_04439</name>
</gene>
<dbReference type="InterPro" id="IPR027417">
    <property type="entry name" value="P-loop_NTPase"/>
</dbReference>
<organism evidence="2 3">
    <name type="scientific">Mycobacterium simulans</name>
    <dbReference type="NCBI Taxonomy" id="627089"/>
    <lineage>
        <taxon>Bacteria</taxon>
        <taxon>Bacillati</taxon>
        <taxon>Actinomycetota</taxon>
        <taxon>Actinomycetes</taxon>
        <taxon>Mycobacteriales</taxon>
        <taxon>Mycobacteriaceae</taxon>
        <taxon>Mycobacterium</taxon>
    </lineage>
</organism>
<dbReference type="SUPFAM" id="SSF52540">
    <property type="entry name" value="P-loop containing nucleoside triphosphate hydrolases"/>
    <property type="match status" value="1"/>
</dbReference>
<keyword evidence="3" id="KW-1185">Reference proteome</keyword>
<evidence type="ECO:0000313" key="3">
    <source>
        <dbReference type="Proteomes" id="UP000554965"/>
    </source>
</evidence>
<dbReference type="CDD" id="cd00085">
    <property type="entry name" value="HNHc"/>
    <property type="match status" value="1"/>
</dbReference>
<accession>A0A7Z7NCC3</accession>
<dbReference type="InterPro" id="IPR003615">
    <property type="entry name" value="HNH_nuc"/>
</dbReference>
<evidence type="ECO:0000313" key="2">
    <source>
        <dbReference type="EMBL" id="SOJ56961.1"/>
    </source>
</evidence>
<sequence length="1149" mass="128196">MTISAQTRKLLWGRAHNTCSFATCWQALTADEVDARTGEEFAVVVGQEAHIRSGSPGGPRYDPDYPSADIDNYQNLMLLCPTHHSLIDAHGGDAYDVDTLAKMKRRHEEQQGRKDRITQTIRLYVGKQYEIDDRVLFEQVDLHGPSVDAMFVDVPFACSPDTAIAEVIERIATEHPGDPEALAGAGDKVVAAAAQALLHSEWRGNGILVGGPGQGKSTLLQYVCQFHRSRMLNKSSYTDDDQHLPQVTRTARVAIRLDLRRYVEWATTKNPGAEKGSHAAHAASAAWRSIEQYIVAEVTTGSGGHQFSLEDLAALMSTEPMLIALDGLDEVANIDQRLHVSDEIVEMHARLKVDARDLVVIVATRPGATTSRLWSSHDFPRFTLQRLSQGLRIQYLRKWSAVAGLSEEATDKLQATFMDNQHVPHIRELASYPMQLAILLHLLHRRQLLPQQRTELYAEYLKTFLDREQTAEKEPLLADQRDTIVSVHAYLGWYLQTRAEEGWGAGSISRAELRRVLREHLEGQEYGQQFADRLFSAISTRVLCLVERETDRFQFEVQSLREYFTALYIFQNAPPKGIGNSRDDCLDALLQRPYWSNVCRFFVGMFSKVEVRGIRQNLRQLSTAATDLALHPLLRSMAAQFLDDRTYVGQADEPIQEVVDFALEGPGVILARDGLLDVSGPHLQFSERAGKSQATRHLKARLPEEASLETRSAIAELLRRHCATDDLHKWWWAQAIPTLAWLRTAGELGVLSDLSEAENDTLAATLTGLSTDTVWLAALVDQGGYIGRHGEIIALCKTDVNDGAADAIAPIQMTSVIPLVECATKAQLRPNAHSAYQRARRTRIRQRGRSGDVLLREITELSNYLSEKPVAEATANDWFNRLKRIAQTWGDGWVLRQAIASVPADLDLQTLADRAGADEQTLATVALWEYGARSHTKDADWWHQSLSSCKSDLDRRHWVFSLLSIARPRAVLDVAPRLNEAVSALSPKHYAAIRNSLGWFMKSMVARELVFAEPLRLRQVEASPRALWLIRAVGTEATIEWADRRLETGFESLLQPGLGDMRPLLRAVGSRTTVKAKQLKHSRSVLPLGGWASDIKLGAPSLELAREILRNPDQWPGDLAQRAAEKIGTRLASKASTLAATAKSDAWFT</sequence>
<dbReference type="Proteomes" id="UP000554965">
    <property type="component" value="Unassembled WGS sequence"/>
</dbReference>
<feature type="domain" description="HNH nuclease" evidence="1">
    <location>
        <begin position="47"/>
        <end position="90"/>
    </location>
</feature>
<name>A0A7Z7NCC3_9MYCO</name>
<dbReference type="EMBL" id="OCTY01000002">
    <property type="protein sequence ID" value="SOJ56961.1"/>
    <property type="molecule type" value="Genomic_DNA"/>
</dbReference>
<dbReference type="Gene3D" id="3.40.50.300">
    <property type="entry name" value="P-loop containing nucleotide triphosphate hydrolases"/>
    <property type="match status" value="1"/>
</dbReference>
<protein>
    <recommendedName>
        <fullName evidence="1">HNH nuclease domain-containing protein</fullName>
    </recommendedName>
</protein>
<dbReference type="Pfam" id="PF13391">
    <property type="entry name" value="HNH_2"/>
    <property type="match status" value="1"/>
</dbReference>
<dbReference type="RefSeq" id="WP_186244484.1">
    <property type="nucleotide sequence ID" value="NZ_OCTY01000002.1"/>
</dbReference>
<comment type="caution">
    <text evidence="2">The sequence shown here is derived from an EMBL/GenBank/DDBJ whole genome shotgun (WGS) entry which is preliminary data.</text>
</comment>
<reference evidence="2 3" key="1">
    <citation type="submission" date="2017-10" db="EMBL/GenBank/DDBJ databases">
        <authorList>
            <consortium name="Urmite Genomes"/>
        </authorList>
    </citation>
    <scope>NUCLEOTIDE SEQUENCE [LARGE SCALE GENOMIC DNA]</scope>
    <source>
        <strain evidence="2 3">FB-527</strain>
    </source>
</reference>
<proteinExistence type="predicted"/>
<dbReference type="AlphaFoldDB" id="A0A7Z7NCC3"/>